<dbReference type="InterPro" id="IPR052076">
    <property type="entry name" value="TRP_cation_channel"/>
</dbReference>
<keyword evidence="1" id="KW-0813">Transport</keyword>
<keyword evidence="11" id="KW-0675">Receptor</keyword>
<dbReference type="PANTHER" id="PTHR47143:SF1">
    <property type="entry name" value="ION_TRANS DOMAIN-CONTAINING PROTEIN"/>
    <property type="match status" value="1"/>
</dbReference>
<keyword evidence="10" id="KW-0472">Membrane</keyword>
<dbReference type="OrthoDB" id="6364028at2759"/>
<proteinExistence type="predicted"/>
<dbReference type="GO" id="GO:1902495">
    <property type="term" value="C:transmembrane transporter complex"/>
    <property type="evidence" value="ECO:0007669"/>
    <property type="project" value="TreeGrafter"/>
</dbReference>
<feature type="compositionally biased region" description="Basic and acidic residues" evidence="9">
    <location>
        <begin position="797"/>
        <end position="810"/>
    </location>
</feature>
<keyword evidence="10" id="KW-0812">Transmembrane</keyword>
<reference evidence="11 12" key="1">
    <citation type="submission" date="2018-04" db="EMBL/GenBank/DDBJ databases">
        <authorList>
            <person name="Zhang X."/>
            <person name="Yuan J."/>
            <person name="Li F."/>
            <person name="Xiang J."/>
        </authorList>
    </citation>
    <scope>NUCLEOTIDE SEQUENCE [LARGE SCALE GENOMIC DNA]</scope>
    <source>
        <tissue evidence="11">Muscle</tissue>
    </source>
</reference>
<name>A0A3R7MU91_PENVA</name>
<evidence type="ECO:0000256" key="5">
    <source>
        <dbReference type="ARBA" id="ARBA00023065"/>
    </source>
</evidence>
<dbReference type="InterPro" id="IPR036770">
    <property type="entry name" value="Ankyrin_rpt-contain_sf"/>
</dbReference>
<dbReference type="PROSITE" id="PS50297">
    <property type="entry name" value="ANK_REP_REGION"/>
    <property type="match status" value="3"/>
</dbReference>
<organism evidence="11 12">
    <name type="scientific">Penaeus vannamei</name>
    <name type="common">Whiteleg shrimp</name>
    <name type="synonym">Litopenaeus vannamei</name>
    <dbReference type="NCBI Taxonomy" id="6689"/>
    <lineage>
        <taxon>Eukaryota</taxon>
        <taxon>Metazoa</taxon>
        <taxon>Ecdysozoa</taxon>
        <taxon>Arthropoda</taxon>
        <taxon>Crustacea</taxon>
        <taxon>Multicrustacea</taxon>
        <taxon>Malacostraca</taxon>
        <taxon>Eumalacostraca</taxon>
        <taxon>Eucarida</taxon>
        <taxon>Decapoda</taxon>
        <taxon>Dendrobranchiata</taxon>
        <taxon>Penaeoidea</taxon>
        <taxon>Penaeidae</taxon>
        <taxon>Penaeus</taxon>
    </lineage>
</organism>
<feature type="repeat" description="ANK" evidence="8">
    <location>
        <begin position="180"/>
        <end position="207"/>
    </location>
</feature>
<feature type="transmembrane region" description="Helical" evidence="10">
    <location>
        <begin position="463"/>
        <end position="485"/>
    </location>
</feature>
<dbReference type="EMBL" id="QCYY01002509">
    <property type="protein sequence ID" value="ROT69858.1"/>
    <property type="molecule type" value="Genomic_DNA"/>
</dbReference>
<dbReference type="SUPFAM" id="SSF48403">
    <property type="entry name" value="Ankyrin repeat"/>
    <property type="match status" value="1"/>
</dbReference>
<keyword evidence="12" id="KW-1185">Reference proteome</keyword>
<keyword evidence="7" id="KW-0407">Ion channel</keyword>
<dbReference type="SMART" id="SM00248">
    <property type="entry name" value="ANK"/>
    <property type="match status" value="6"/>
</dbReference>
<dbReference type="Gene3D" id="1.25.40.20">
    <property type="entry name" value="Ankyrin repeat-containing domain"/>
    <property type="match status" value="2"/>
</dbReference>
<dbReference type="InterPro" id="IPR002110">
    <property type="entry name" value="Ankyrin_rpt"/>
</dbReference>
<feature type="transmembrane region" description="Helical" evidence="10">
    <location>
        <begin position="628"/>
        <end position="652"/>
    </location>
</feature>
<evidence type="ECO:0000256" key="1">
    <source>
        <dbReference type="ARBA" id="ARBA00022448"/>
    </source>
</evidence>
<feature type="repeat" description="ANK" evidence="8">
    <location>
        <begin position="147"/>
        <end position="179"/>
    </location>
</feature>
<protein>
    <submittedName>
        <fullName evidence="11">Transient receptor potential cation channel subfamily A member 1</fullName>
    </submittedName>
</protein>
<evidence type="ECO:0000313" key="11">
    <source>
        <dbReference type="EMBL" id="ROT69858.1"/>
    </source>
</evidence>
<dbReference type="GO" id="GO:0022857">
    <property type="term" value="F:transmembrane transporter activity"/>
    <property type="evidence" value="ECO:0007669"/>
    <property type="project" value="TreeGrafter"/>
</dbReference>
<dbReference type="Pfam" id="PF12796">
    <property type="entry name" value="Ank_2"/>
    <property type="match status" value="2"/>
</dbReference>
<evidence type="ECO:0000256" key="2">
    <source>
        <dbReference type="ARBA" id="ARBA00022606"/>
    </source>
</evidence>
<evidence type="ECO:0000256" key="9">
    <source>
        <dbReference type="SAM" id="MobiDB-lite"/>
    </source>
</evidence>
<dbReference type="AlphaFoldDB" id="A0A3R7MU91"/>
<feature type="repeat" description="ANK" evidence="8">
    <location>
        <begin position="212"/>
        <end position="233"/>
    </location>
</feature>
<accession>A0A3R7MU91</accession>
<feature type="compositionally biased region" description="Acidic residues" evidence="9">
    <location>
        <begin position="811"/>
        <end position="820"/>
    </location>
</feature>
<keyword evidence="2" id="KW-0716">Sensory transduction</keyword>
<reference evidence="11 12" key="2">
    <citation type="submission" date="2019-01" db="EMBL/GenBank/DDBJ databases">
        <title>The decoding of complex shrimp genome reveals the adaptation for benthos swimmer, frequently molting mechanism and breeding impact on genome.</title>
        <authorList>
            <person name="Sun Y."/>
            <person name="Gao Y."/>
            <person name="Yu Y."/>
        </authorList>
    </citation>
    <scope>NUCLEOTIDE SEQUENCE [LARGE SCALE GENOMIC DNA]</scope>
    <source>
        <tissue evidence="11">Muscle</tissue>
    </source>
</reference>
<feature type="compositionally biased region" description="Basic residues" evidence="9">
    <location>
        <begin position="858"/>
        <end position="872"/>
    </location>
</feature>
<gene>
    <name evidence="11" type="ORF">C7M84_011904</name>
</gene>
<feature type="region of interest" description="Disordered" evidence="9">
    <location>
        <begin position="279"/>
        <end position="307"/>
    </location>
</feature>
<sequence length="872" mass="98513">MTPLHIAAKKKLPECCAAILRLPYEEIFLTSASSDLDGRESVRGGADGERSRLSLDVSTESIRDTERTAKTKVDVNIKDNHDMAPLHYALEKQSVECCLLVIKARANVSLISSGMNRPLHLAAAAGLDRACSRILAKGASAKEENDMKETPLHLAAKAGSLACCRLIYRSGANCNALDKNGMTPLHHAARIGAEDCCRFFLAKRVNILRDCIGRTPLHIAAAEGHLSCCELMLTAETSWQLDVMDCHGYTPLFRAFENKWDDVFVFLLLKFQHRAPRNQHRPRKDSLRLLKSSGSGDLSHRISAAEQSTSQNDMSLVLSRCIQERRSKAVEGIVRSEFWGDALAPTAAHQSNFRLLIIHYPELAKVVLDNCVLSRPSCKVFLFYFLDDTFTVPTIEDLGLPDRPAWCPFTPEGWLEDSATLKDDSEDTWRNEHPLSLMAKHKRLDLLKHPLCQRFVSYKWERYIWRVFYALFLLPSLFVVALSVYGTMAYDWDYVLQEFNISRGQLCSSEGAGRGECRSPGGAAFRRSFAADECLAEGKAAGYGPNEVLAILRESQINLNLLEKFVWLMLLLKVGLEAQKLHHLRRTNLEKCLQLACYLTSAVFLYNWTECSQVTGVKEDLQWSCGSLAVLVAWFDLILMLGTIPTFGVFVFMINDFLRFMLKLFVIVLLQVIAFSFAFHMLLRGRASFRNLPRATMKIVTMMLGDLGYDDLFNNTESPLPYPMVSNLVLVYFLFLMVIGMINILTNFPQEVLDKAKKQTELMKLSRPLKAVLEMDSKFPLLRRRYTVGWVVDGPQKEDEVDGKQRKDGEEGSDSDEDALGEPHRCCSCRKEPSENLLLKILNEVSALSENLEDRRYFSPHRRSNSTRGSRS</sequence>
<feature type="transmembrane region" description="Helical" evidence="10">
    <location>
        <begin position="664"/>
        <end position="683"/>
    </location>
</feature>
<evidence type="ECO:0000256" key="6">
    <source>
        <dbReference type="ARBA" id="ARBA00023180"/>
    </source>
</evidence>
<feature type="region of interest" description="Disordered" evidence="9">
    <location>
        <begin position="797"/>
        <end position="829"/>
    </location>
</feature>
<evidence type="ECO:0000256" key="8">
    <source>
        <dbReference type="PROSITE-ProRule" id="PRU00023"/>
    </source>
</evidence>
<keyword evidence="4 8" id="KW-0040">ANK repeat</keyword>
<feature type="region of interest" description="Disordered" evidence="9">
    <location>
        <begin position="853"/>
        <end position="872"/>
    </location>
</feature>
<evidence type="ECO:0000256" key="3">
    <source>
        <dbReference type="ARBA" id="ARBA00022737"/>
    </source>
</evidence>
<keyword evidence="6" id="KW-0325">Glycoprotein</keyword>
<evidence type="ECO:0000313" key="12">
    <source>
        <dbReference type="Proteomes" id="UP000283509"/>
    </source>
</evidence>
<keyword evidence="5" id="KW-0406">Ion transport</keyword>
<dbReference type="PROSITE" id="PS50088">
    <property type="entry name" value="ANK_REPEAT"/>
    <property type="match status" value="3"/>
</dbReference>
<feature type="transmembrane region" description="Helical" evidence="10">
    <location>
        <begin position="588"/>
        <end position="608"/>
    </location>
</feature>
<dbReference type="GO" id="GO:0034220">
    <property type="term" value="P:monoatomic ion transmembrane transport"/>
    <property type="evidence" value="ECO:0007669"/>
    <property type="project" value="UniProtKB-KW"/>
</dbReference>
<dbReference type="STRING" id="6689.A0A3R7MU91"/>
<dbReference type="Proteomes" id="UP000283509">
    <property type="component" value="Unassembled WGS sequence"/>
</dbReference>
<comment type="caution">
    <text evidence="11">The sequence shown here is derived from an EMBL/GenBank/DDBJ whole genome shotgun (WGS) entry which is preliminary data.</text>
</comment>
<keyword evidence="3" id="KW-0677">Repeat</keyword>
<keyword evidence="10" id="KW-1133">Transmembrane helix</keyword>
<evidence type="ECO:0000256" key="4">
    <source>
        <dbReference type="ARBA" id="ARBA00023043"/>
    </source>
</evidence>
<evidence type="ECO:0000256" key="10">
    <source>
        <dbReference type="SAM" id="Phobius"/>
    </source>
</evidence>
<feature type="transmembrane region" description="Helical" evidence="10">
    <location>
        <begin position="729"/>
        <end position="748"/>
    </location>
</feature>
<dbReference type="PANTHER" id="PTHR47143">
    <property type="entry name" value="TRANSIENT RECEPTOR POTENTIAL CATION CHANNEL PROTEIN PAINLESS"/>
    <property type="match status" value="1"/>
</dbReference>
<evidence type="ECO:0000256" key="7">
    <source>
        <dbReference type="ARBA" id="ARBA00023303"/>
    </source>
</evidence>